<sequence>MLILGDNGAGKSSICDAFEFCLRGKISRRGNAGSKTRREAQNLISRGAPSVEVEMEDGKIYGRGSGKEEPKKIKLKREDFAPGFSMCPTVLSRPDIEVFWKIDPSERMRFFFDYFRDTVRHTGYVALEIERAQLEMQKSLTSMLQNQLYLAQLANIPASSIPTKGKEDFARWREKRFPDRSALPRARRKATSTSLTRGVRRALNALEKSIDEVSRGSRHIESQRRLAGAQGDLLPIVSTELSGVLTEIAERVSKDFSEIAKLSHVDSIEMSSSPDAMGLEIDCVLATGDRVDPVQILSESSLDLLALLVMLGVADVCSRRGQNKFLVLDDVWQSVDSVHRNSILDYLFGERFKKWQLVITVHDRLWARLIQEKARRNGFPLKIVEVTQWSASLGPMVSDAVISPLDQLATLIQTAQPEPLCAYTGRSIEELSDRLTIALGVAVSRIPGDRYTLENLWPPLYSKINKYRVDQVNQEIKDAAKAVDDIYILRNTYGAHYSQWAQSMSRAEVLHFANAVKELWERTHCETCGAPLSRFKVKGQDVVDWPCNHEK</sequence>
<protein>
    <recommendedName>
        <fullName evidence="3">Nuclease SbcCD subunit C</fullName>
    </recommendedName>
</protein>
<feature type="domain" description="Rad50/SbcC-type AAA" evidence="4">
    <location>
        <begin position="2"/>
        <end position="60"/>
    </location>
</feature>
<dbReference type="PANTHER" id="PTHR32114:SF2">
    <property type="entry name" value="ABC TRANSPORTER ABCH.3"/>
    <property type="match status" value="1"/>
</dbReference>
<organism evidence="5 6">
    <name type="scientific">Streptomyces europaeiscabiei</name>
    <dbReference type="NCBI Taxonomy" id="146819"/>
    <lineage>
        <taxon>Bacteria</taxon>
        <taxon>Bacillati</taxon>
        <taxon>Actinomycetota</taxon>
        <taxon>Actinomycetes</taxon>
        <taxon>Kitasatosporales</taxon>
        <taxon>Streptomycetaceae</taxon>
        <taxon>Streptomyces</taxon>
    </lineage>
</organism>
<evidence type="ECO:0000313" key="6">
    <source>
        <dbReference type="Proteomes" id="UP001273589"/>
    </source>
</evidence>
<dbReference type="EMBL" id="JARAWN010000242">
    <property type="protein sequence ID" value="MDX3133916.1"/>
    <property type="molecule type" value="Genomic_DNA"/>
</dbReference>
<dbReference type="SUPFAM" id="SSF52540">
    <property type="entry name" value="P-loop containing nucleoside triphosphate hydrolases"/>
    <property type="match status" value="1"/>
</dbReference>
<accession>A0AAJ2UPT6</accession>
<comment type="similarity">
    <text evidence="1">Belongs to the SMC family. SbcC subfamily.</text>
</comment>
<dbReference type="InterPro" id="IPR038729">
    <property type="entry name" value="Rad50/SbcC_AAA"/>
</dbReference>
<dbReference type="AlphaFoldDB" id="A0AAJ2UPT6"/>
<name>A0AAJ2UPT6_9ACTN</name>
<dbReference type="GO" id="GO:0016887">
    <property type="term" value="F:ATP hydrolysis activity"/>
    <property type="evidence" value="ECO:0007669"/>
    <property type="project" value="InterPro"/>
</dbReference>
<dbReference type="InterPro" id="IPR027417">
    <property type="entry name" value="P-loop_NTPase"/>
</dbReference>
<proteinExistence type="inferred from homology"/>
<dbReference type="Proteomes" id="UP001273589">
    <property type="component" value="Unassembled WGS sequence"/>
</dbReference>
<evidence type="ECO:0000256" key="1">
    <source>
        <dbReference type="ARBA" id="ARBA00006930"/>
    </source>
</evidence>
<reference evidence="5" key="1">
    <citation type="journal article" date="2023" name="Microb. Genom.">
        <title>Mesoterricola silvestris gen. nov., sp. nov., Mesoterricola sediminis sp. nov., Geothrix oryzae sp. nov., Geothrix edaphica sp. nov., Geothrix rubra sp. nov., and Geothrix limicola sp. nov., six novel members of Acidobacteriota isolated from soils.</title>
        <authorList>
            <person name="Weisberg A.J."/>
            <person name="Pearce E."/>
            <person name="Kramer C.G."/>
            <person name="Chang J.H."/>
            <person name="Clarke C.R."/>
        </authorList>
    </citation>
    <scope>NUCLEOTIDE SEQUENCE</scope>
    <source>
        <strain evidence="5">ND06-05F</strain>
    </source>
</reference>
<evidence type="ECO:0000313" key="5">
    <source>
        <dbReference type="EMBL" id="MDX3133916.1"/>
    </source>
</evidence>
<dbReference type="RefSeq" id="WP_319695789.1">
    <property type="nucleotide sequence ID" value="NZ_JARAWN010000242.1"/>
</dbReference>
<evidence type="ECO:0000256" key="2">
    <source>
        <dbReference type="ARBA" id="ARBA00011322"/>
    </source>
</evidence>
<dbReference type="PANTHER" id="PTHR32114">
    <property type="entry name" value="ABC TRANSPORTER ABCH.3"/>
    <property type="match status" value="1"/>
</dbReference>
<evidence type="ECO:0000259" key="4">
    <source>
        <dbReference type="Pfam" id="PF13476"/>
    </source>
</evidence>
<evidence type="ECO:0000256" key="3">
    <source>
        <dbReference type="ARBA" id="ARBA00013368"/>
    </source>
</evidence>
<dbReference type="GO" id="GO:0006302">
    <property type="term" value="P:double-strand break repair"/>
    <property type="evidence" value="ECO:0007669"/>
    <property type="project" value="InterPro"/>
</dbReference>
<dbReference type="Gene3D" id="3.40.50.300">
    <property type="entry name" value="P-loop containing nucleotide triphosphate hydrolases"/>
    <property type="match status" value="1"/>
</dbReference>
<gene>
    <name evidence="5" type="ORF">PV367_29970</name>
</gene>
<dbReference type="Pfam" id="PF13476">
    <property type="entry name" value="AAA_23"/>
    <property type="match status" value="1"/>
</dbReference>
<comment type="caution">
    <text evidence="5">The sequence shown here is derived from an EMBL/GenBank/DDBJ whole genome shotgun (WGS) entry which is preliminary data.</text>
</comment>
<comment type="subunit">
    <text evidence="2">Heterodimer of SbcC and SbcD.</text>
</comment>